<dbReference type="AlphaFoldDB" id="A0A8H3LK52"/>
<accession>A0A8H3LK52</accession>
<dbReference type="Proteomes" id="UP000615446">
    <property type="component" value="Unassembled WGS sequence"/>
</dbReference>
<evidence type="ECO:0000313" key="1">
    <source>
        <dbReference type="EMBL" id="GES87670.1"/>
    </source>
</evidence>
<gene>
    <name evidence="1" type="ORF">RCL2_001466100</name>
</gene>
<comment type="caution">
    <text evidence="1">The sequence shown here is derived from an EMBL/GenBank/DDBJ whole genome shotgun (WGS) entry which is preliminary data.</text>
</comment>
<protein>
    <submittedName>
        <fullName evidence="1">Uncharacterized protein</fullName>
    </submittedName>
</protein>
<evidence type="ECO:0000313" key="2">
    <source>
        <dbReference type="Proteomes" id="UP000615446"/>
    </source>
</evidence>
<organism evidence="1 2">
    <name type="scientific">Rhizophagus clarus</name>
    <dbReference type="NCBI Taxonomy" id="94130"/>
    <lineage>
        <taxon>Eukaryota</taxon>
        <taxon>Fungi</taxon>
        <taxon>Fungi incertae sedis</taxon>
        <taxon>Mucoromycota</taxon>
        <taxon>Glomeromycotina</taxon>
        <taxon>Glomeromycetes</taxon>
        <taxon>Glomerales</taxon>
        <taxon>Glomeraceae</taxon>
        <taxon>Rhizophagus</taxon>
    </lineage>
</organism>
<reference evidence="1" key="1">
    <citation type="submission" date="2019-10" db="EMBL/GenBank/DDBJ databases">
        <title>Conservation and host-specific expression of non-tandemly repeated heterogenous ribosome RNA gene in arbuscular mycorrhizal fungi.</title>
        <authorList>
            <person name="Maeda T."/>
            <person name="Kobayashi Y."/>
            <person name="Nakagawa T."/>
            <person name="Ezawa T."/>
            <person name="Yamaguchi K."/>
            <person name="Bino T."/>
            <person name="Nishimoto Y."/>
            <person name="Shigenobu S."/>
            <person name="Kawaguchi M."/>
        </authorList>
    </citation>
    <scope>NUCLEOTIDE SEQUENCE</scope>
    <source>
        <strain evidence="1">HR1</strain>
    </source>
</reference>
<name>A0A8H3LK52_9GLOM</name>
<proteinExistence type="predicted"/>
<dbReference type="EMBL" id="BLAL01000169">
    <property type="protein sequence ID" value="GES87670.1"/>
    <property type="molecule type" value="Genomic_DNA"/>
</dbReference>
<sequence>MFVLNVDDYHNIHRRNQPTLSKTHDINHFVTILLNSNSNIPKIPFYSSNNISIHNSKDYIEYANILFAIFEKIEQEDYLNNFVISTICDRSGQINLRRAITLRLNEKDNSGIPSQILSLIPMIGSLHVSLNSREALF</sequence>
<dbReference type="OrthoDB" id="2447160at2759"/>